<keyword evidence="2" id="KW-1185">Reference proteome</keyword>
<comment type="caution">
    <text evidence="1">The sequence shown here is derived from an EMBL/GenBank/DDBJ whole genome shotgun (WGS) entry which is preliminary data.</text>
</comment>
<protein>
    <submittedName>
        <fullName evidence="1">Uncharacterized protein</fullName>
    </submittedName>
</protein>
<reference evidence="2" key="1">
    <citation type="journal article" date="2022" name="Mol. Ecol. Resour.">
        <title>The genomes of chicory, endive, great burdock and yacon provide insights into Asteraceae palaeo-polyploidization history and plant inulin production.</title>
        <authorList>
            <person name="Fan W."/>
            <person name="Wang S."/>
            <person name="Wang H."/>
            <person name="Wang A."/>
            <person name="Jiang F."/>
            <person name="Liu H."/>
            <person name="Zhao H."/>
            <person name="Xu D."/>
            <person name="Zhang Y."/>
        </authorList>
    </citation>
    <scope>NUCLEOTIDE SEQUENCE [LARGE SCALE GENOMIC DNA]</scope>
    <source>
        <strain evidence="2">cv. Niubang</strain>
    </source>
</reference>
<dbReference type="Proteomes" id="UP001055879">
    <property type="component" value="Linkage Group LG02"/>
</dbReference>
<dbReference type="EMBL" id="CM042048">
    <property type="protein sequence ID" value="KAI3757738.1"/>
    <property type="molecule type" value="Genomic_DNA"/>
</dbReference>
<organism evidence="1 2">
    <name type="scientific">Arctium lappa</name>
    <name type="common">Greater burdock</name>
    <name type="synonym">Lappa major</name>
    <dbReference type="NCBI Taxonomy" id="4217"/>
    <lineage>
        <taxon>Eukaryota</taxon>
        <taxon>Viridiplantae</taxon>
        <taxon>Streptophyta</taxon>
        <taxon>Embryophyta</taxon>
        <taxon>Tracheophyta</taxon>
        <taxon>Spermatophyta</taxon>
        <taxon>Magnoliopsida</taxon>
        <taxon>eudicotyledons</taxon>
        <taxon>Gunneridae</taxon>
        <taxon>Pentapetalae</taxon>
        <taxon>asterids</taxon>
        <taxon>campanulids</taxon>
        <taxon>Asterales</taxon>
        <taxon>Asteraceae</taxon>
        <taxon>Carduoideae</taxon>
        <taxon>Cardueae</taxon>
        <taxon>Arctiinae</taxon>
        <taxon>Arctium</taxon>
    </lineage>
</organism>
<name>A0ACB9EGM7_ARCLA</name>
<gene>
    <name evidence="1" type="ORF">L6452_05281</name>
</gene>
<reference evidence="1 2" key="2">
    <citation type="journal article" date="2022" name="Mol. Ecol. Resour.">
        <title>The genomes of chicory, endive, great burdock and yacon provide insights into Asteraceae paleo-polyploidization history and plant inulin production.</title>
        <authorList>
            <person name="Fan W."/>
            <person name="Wang S."/>
            <person name="Wang H."/>
            <person name="Wang A."/>
            <person name="Jiang F."/>
            <person name="Liu H."/>
            <person name="Zhao H."/>
            <person name="Xu D."/>
            <person name="Zhang Y."/>
        </authorList>
    </citation>
    <scope>NUCLEOTIDE SEQUENCE [LARGE SCALE GENOMIC DNA]</scope>
    <source>
        <strain evidence="2">cv. Niubang</strain>
    </source>
</reference>
<sequence>MGKGAVIGDRSRGWKAPSGCDRARSRGWKAPSGCDRALTASAVWVFAARKPCPWQQTIFGFVSLIHVYFFVVGLLFDSFFTAIFVLVVAATVTLVCPPGSHSDNHHVKKQWNNMPTKPAKLIYFQ</sequence>
<proteinExistence type="predicted"/>
<evidence type="ECO:0000313" key="2">
    <source>
        <dbReference type="Proteomes" id="UP001055879"/>
    </source>
</evidence>
<accession>A0ACB9EGM7</accession>
<evidence type="ECO:0000313" key="1">
    <source>
        <dbReference type="EMBL" id="KAI3757738.1"/>
    </source>
</evidence>